<dbReference type="GO" id="GO:0005743">
    <property type="term" value="C:mitochondrial inner membrane"/>
    <property type="evidence" value="ECO:0007669"/>
    <property type="project" value="UniProtKB-SubCell"/>
</dbReference>
<evidence type="ECO:0000256" key="5">
    <source>
        <dbReference type="ARBA" id="ARBA00022989"/>
    </source>
</evidence>
<keyword evidence="4" id="KW-0677">Repeat</keyword>
<dbReference type="SUPFAM" id="SSF103506">
    <property type="entry name" value="Mitochondrial carrier"/>
    <property type="match status" value="1"/>
</dbReference>
<dbReference type="OrthoDB" id="270584at2759"/>
<evidence type="ECO:0000256" key="7">
    <source>
        <dbReference type="PROSITE-ProRule" id="PRU00282"/>
    </source>
</evidence>
<comment type="subcellular location">
    <subcellularLocation>
        <location evidence="1">Mitochondrion inner membrane</location>
        <topology evidence="1">Multi-pass membrane protein</topology>
    </subcellularLocation>
</comment>
<dbReference type="InterPro" id="IPR002067">
    <property type="entry name" value="MCP"/>
</dbReference>
<dbReference type="AlphaFoldDB" id="L8H8T5"/>
<evidence type="ECO:0000256" key="2">
    <source>
        <dbReference type="ARBA" id="ARBA00022448"/>
    </source>
</evidence>
<evidence type="ECO:0000313" key="12">
    <source>
        <dbReference type="Proteomes" id="UP000011083"/>
    </source>
</evidence>
<dbReference type="OMA" id="YKMSVPK"/>
<evidence type="ECO:0000256" key="6">
    <source>
        <dbReference type="ARBA" id="ARBA00023136"/>
    </source>
</evidence>
<dbReference type="InterPro" id="IPR011992">
    <property type="entry name" value="EF-hand-dom_pair"/>
</dbReference>
<evidence type="ECO:0000256" key="9">
    <source>
        <dbReference type="SAM" id="Phobius"/>
    </source>
</evidence>
<dbReference type="InterPro" id="IPR002048">
    <property type="entry name" value="EF_hand_dom"/>
</dbReference>
<evidence type="ECO:0000259" key="10">
    <source>
        <dbReference type="PROSITE" id="PS50222"/>
    </source>
</evidence>
<dbReference type="PROSITE" id="PS50920">
    <property type="entry name" value="SOLCAR"/>
    <property type="match status" value="3"/>
</dbReference>
<dbReference type="STRING" id="1257118.L8H8T5"/>
<comment type="similarity">
    <text evidence="8">Belongs to the mitochondrial carrier (TC 2.A.29) family.</text>
</comment>
<feature type="repeat" description="Solcar" evidence="7">
    <location>
        <begin position="332"/>
        <end position="421"/>
    </location>
</feature>
<dbReference type="RefSeq" id="XP_004347766.1">
    <property type="nucleotide sequence ID" value="XM_004347716.1"/>
</dbReference>
<dbReference type="GO" id="GO:0005509">
    <property type="term" value="F:calcium ion binding"/>
    <property type="evidence" value="ECO:0007669"/>
    <property type="project" value="InterPro"/>
</dbReference>
<dbReference type="Pfam" id="PF00153">
    <property type="entry name" value="Mito_carr"/>
    <property type="match status" value="3"/>
</dbReference>
<dbReference type="PROSITE" id="PS50222">
    <property type="entry name" value="EF_HAND_2"/>
    <property type="match status" value="1"/>
</dbReference>
<evidence type="ECO:0000256" key="1">
    <source>
        <dbReference type="ARBA" id="ARBA00004448"/>
    </source>
</evidence>
<evidence type="ECO:0000256" key="4">
    <source>
        <dbReference type="ARBA" id="ARBA00022737"/>
    </source>
</evidence>
<protein>
    <submittedName>
        <fullName evidence="11">Carrier superfamily protein</fullName>
    </submittedName>
</protein>
<organism evidence="11 12">
    <name type="scientific">Acanthamoeba castellanii (strain ATCC 30010 / Neff)</name>
    <dbReference type="NCBI Taxonomy" id="1257118"/>
    <lineage>
        <taxon>Eukaryota</taxon>
        <taxon>Amoebozoa</taxon>
        <taxon>Discosea</taxon>
        <taxon>Longamoebia</taxon>
        <taxon>Centramoebida</taxon>
        <taxon>Acanthamoebidae</taxon>
        <taxon>Acanthamoeba</taxon>
    </lineage>
</organism>
<name>L8H8T5_ACACF</name>
<feature type="repeat" description="Solcar" evidence="7">
    <location>
        <begin position="234"/>
        <end position="322"/>
    </location>
</feature>
<dbReference type="Gene3D" id="1.50.40.10">
    <property type="entry name" value="Mitochondrial carrier domain"/>
    <property type="match status" value="1"/>
</dbReference>
<feature type="transmembrane region" description="Helical" evidence="9">
    <location>
        <begin position="334"/>
        <end position="353"/>
    </location>
</feature>
<keyword evidence="12" id="KW-1185">Reference proteome</keyword>
<feature type="repeat" description="Solcar" evidence="7">
    <location>
        <begin position="132"/>
        <end position="222"/>
    </location>
</feature>
<sequence>MAAAREERQVVFGEGEGEEEAVQRRQQIRALFDEFDRDKRGRLTLSQFEQGLKREGLWHRIRDDAHLRRVWNATRLDPSDEAGMDFGEFYNIMVEHYQILPHAHLVEVFEDWLSFGEKLSNLPAEAVAGKSRNPWRYLVYGAVSGAVSRTVTAPLERLKILNQVQYLSKGAGPQYGGVWSALVAMGRNEGWRGYFKGNGVNILRIMPSSAARYYAYEALKRALHPENGQPTAGVRMLSGALAGIFATGSTYPLVCLSFGDLVRTRLAAQTASAKYKGLMDATRTIVKEEGVAGLYKGLWTSCLGVAPFVAINFTSYEMLRQWAIDARQGEKPSLFMNLSIGALAGTIAMSITYPSELLRRRMMLQGIGGAEREYKGITDAVVKIARNEGVAGFYRGIVPCYLKVVPSQAVSWGMLELCKKLAGE</sequence>
<accession>L8H8T5</accession>
<evidence type="ECO:0000256" key="8">
    <source>
        <dbReference type="RuleBase" id="RU000488"/>
    </source>
</evidence>
<dbReference type="Proteomes" id="UP000011083">
    <property type="component" value="Unassembled WGS sequence"/>
</dbReference>
<gene>
    <name evidence="11" type="ORF">ACA1_046540</name>
</gene>
<dbReference type="GO" id="GO:0055085">
    <property type="term" value="P:transmembrane transport"/>
    <property type="evidence" value="ECO:0007669"/>
    <property type="project" value="InterPro"/>
</dbReference>
<evidence type="ECO:0000313" key="11">
    <source>
        <dbReference type="EMBL" id="ELR21934.1"/>
    </source>
</evidence>
<keyword evidence="6 7" id="KW-0472">Membrane</keyword>
<dbReference type="SUPFAM" id="SSF47473">
    <property type="entry name" value="EF-hand"/>
    <property type="match status" value="1"/>
</dbReference>
<keyword evidence="2 8" id="KW-0813">Transport</keyword>
<dbReference type="Gene3D" id="1.10.238.10">
    <property type="entry name" value="EF-hand"/>
    <property type="match status" value="1"/>
</dbReference>
<dbReference type="PRINTS" id="PR00926">
    <property type="entry name" value="MITOCARRIER"/>
</dbReference>
<dbReference type="PANTHER" id="PTHR24089">
    <property type="entry name" value="SOLUTE CARRIER FAMILY 25"/>
    <property type="match status" value="1"/>
</dbReference>
<dbReference type="EMBL" id="KB007894">
    <property type="protein sequence ID" value="ELR21934.1"/>
    <property type="molecule type" value="Genomic_DNA"/>
</dbReference>
<dbReference type="InterPro" id="IPR023395">
    <property type="entry name" value="MCP_dom_sf"/>
</dbReference>
<feature type="domain" description="EF-hand" evidence="10">
    <location>
        <begin position="23"/>
        <end position="58"/>
    </location>
</feature>
<dbReference type="GeneID" id="14922852"/>
<reference evidence="11 12" key="1">
    <citation type="journal article" date="2013" name="Genome Biol.">
        <title>Genome of Acanthamoeba castellanii highlights extensive lateral gene transfer and early evolution of tyrosine kinase signaling.</title>
        <authorList>
            <person name="Clarke M."/>
            <person name="Lohan A.J."/>
            <person name="Liu B."/>
            <person name="Lagkouvardos I."/>
            <person name="Roy S."/>
            <person name="Zafar N."/>
            <person name="Bertelli C."/>
            <person name="Schilde C."/>
            <person name="Kianianmomeni A."/>
            <person name="Burglin T.R."/>
            <person name="Frech C."/>
            <person name="Turcotte B."/>
            <person name="Kopec K.O."/>
            <person name="Synnott J.M."/>
            <person name="Choo C."/>
            <person name="Paponov I."/>
            <person name="Finkler A."/>
            <person name="Soon Heng Tan C."/>
            <person name="Hutchins A.P."/>
            <person name="Weinmeier T."/>
            <person name="Rattei T."/>
            <person name="Chu J.S."/>
            <person name="Gimenez G."/>
            <person name="Irimia M."/>
            <person name="Rigden D.J."/>
            <person name="Fitzpatrick D.A."/>
            <person name="Lorenzo-Morales J."/>
            <person name="Bateman A."/>
            <person name="Chiu C.H."/>
            <person name="Tang P."/>
            <person name="Hegemann P."/>
            <person name="Fromm H."/>
            <person name="Raoult D."/>
            <person name="Greub G."/>
            <person name="Miranda-Saavedra D."/>
            <person name="Chen N."/>
            <person name="Nash P."/>
            <person name="Ginger M.L."/>
            <person name="Horn M."/>
            <person name="Schaap P."/>
            <person name="Caler L."/>
            <person name="Loftus B."/>
        </authorList>
    </citation>
    <scope>NUCLEOTIDE SEQUENCE [LARGE SCALE GENOMIC DNA]</scope>
    <source>
        <strain evidence="11 12">Neff</strain>
    </source>
</reference>
<dbReference type="InterPro" id="IPR018108">
    <property type="entry name" value="MCP_transmembrane"/>
</dbReference>
<dbReference type="KEGG" id="acan:ACA1_046540"/>
<keyword evidence="3 7" id="KW-0812">Transmembrane</keyword>
<keyword evidence="5 9" id="KW-1133">Transmembrane helix</keyword>
<dbReference type="VEuPathDB" id="AmoebaDB:ACA1_046540"/>
<proteinExistence type="inferred from homology"/>
<evidence type="ECO:0000256" key="3">
    <source>
        <dbReference type="ARBA" id="ARBA00022692"/>
    </source>
</evidence>